<dbReference type="AlphaFoldDB" id="A0A1I8AEY3"/>
<feature type="signal peptide" evidence="1">
    <location>
        <begin position="1"/>
        <end position="21"/>
    </location>
</feature>
<reference evidence="3" key="1">
    <citation type="submission" date="2016-11" db="UniProtKB">
        <authorList>
            <consortium name="WormBaseParasite"/>
        </authorList>
    </citation>
    <scope>IDENTIFICATION</scope>
</reference>
<protein>
    <submittedName>
        <fullName evidence="3">Secreted protein</fullName>
    </submittedName>
</protein>
<proteinExistence type="predicted"/>
<keyword evidence="1" id="KW-0732">Signal</keyword>
<dbReference type="WBParaSite" id="L893_g4926.t1">
    <property type="protein sequence ID" value="L893_g4926.t1"/>
    <property type="gene ID" value="L893_g4926"/>
</dbReference>
<sequence length="171" mass="18670">MDMTKTLGLAIKMLFAMQVRVVVVLNKGFQLDLEPLAIVQQGPVMKGNTPRPRIDVLILVELHILLGPAQFGVAVTAVQGPVPPSHFFAIFQDFDFVACIAQLQSGHHASQPRSQDHHRGPWLGLALQANRAIVAALRRMAQAHHGLIHGRATCGIPDHGQKMPPCQYSTL</sequence>
<dbReference type="Proteomes" id="UP000095287">
    <property type="component" value="Unplaced"/>
</dbReference>
<evidence type="ECO:0000313" key="3">
    <source>
        <dbReference type="WBParaSite" id="L893_g4926.t1"/>
    </source>
</evidence>
<evidence type="ECO:0000313" key="2">
    <source>
        <dbReference type="Proteomes" id="UP000095287"/>
    </source>
</evidence>
<keyword evidence="2" id="KW-1185">Reference proteome</keyword>
<evidence type="ECO:0000256" key="1">
    <source>
        <dbReference type="SAM" id="SignalP"/>
    </source>
</evidence>
<organism evidence="2 3">
    <name type="scientific">Steinernema glaseri</name>
    <dbReference type="NCBI Taxonomy" id="37863"/>
    <lineage>
        <taxon>Eukaryota</taxon>
        <taxon>Metazoa</taxon>
        <taxon>Ecdysozoa</taxon>
        <taxon>Nematoda</taxon>
        <taxon>Chromadorea</taxon>
        <taxon>Rhabditida</taxon>
        <taxon>Tylenchina</taxon>
        <taxon>Panagrolaimomorpha</taxon>
        <taxon>Strongyloidoidea</taxon>
        <taxon>Steinernematidae</taxon>
        <taxon>Steinernema</taxon>
    </lineage>
</organism>
<feature type="chain" id="PRO_5009314600" evidence="1">
    <location>
        <begin position="22"/>
        <end position="171"/>
    </location>
</feature>
<accession>A0A1I8AEY3</accession>
<name>A0A1I8AEY3_9BILA</name>